<accession>A0A261FWI9</accession>
<keyword evidence="4" id="KW-1185">Reference proteome</keyword>
<dbReference type="CDD" id="cd19103">
    <property type="entry name" value="AKR_unchar"/>
    <property type="match status" value="1"/>
</dbReference>
<reference evidence="3 4" key="1">
    <citation type="journal article" date="2017" name="BMC Genomics">
        <title>Comparative genomic and phylogenomic analyses of the Bifidobacteriaceae family.</title>
        <authorList>
            <person name="Lugli G.A."/>
            <person name="Milani C."/>
            <person name="Turroni F."/>
            <person name="Duranti S."/>
            <person name="Mancabelli L."/>
            <person name="Mangifesta M."/>
            <person name="Ferrario C."/>
            <person name="Modesto M."/>
            <person name="Mattarelli P."/>
            <person name="Jiri K."/>
            <person name="van Sinderen D."/>
            <person name="Ventura M."/>
        </authorList>
    </citation>
    <scope>NUCLEOTIDE SEQUENCE [LARGE SCALE GENOMIC DNA]</scope>
    <source>
        <strain evidence="3 4">DSM 28807</strain>
    </source>
</reference>
<comment type="caution">
    <text evidence="3">The sequence shown here is derived from an EMBL/GenBank/DDBJ whole genome shotgun (WGS) entry which is preliminary data.</text>
</comment>
<name>A0A261FWI9_9BIFI</name>
<proteinExistence type="predicted"/>
<dbReference type="RefSeq" id="WP_083570184.1">
    <property type="nucleotide sequence ID" value="NZ_BDIS01000015.1"/>
</dbReference>
<dbReference type="GO" id="GO:0016491">
    <property type="term" value="F:oxidoreductase activity"/>
    <property type="evidence" value="ECO:0007669"/>
    <property type="project" value="UniProtKB-KW"/>
</dbReference>
<dbReference type="Proteomes" id="UP000216352">
    <property type="component" value="Unassembled WGS sequence"/>
</dbReference>
<evidence type="ECO:0000256" key="1">
    <source>
        <dbReference type="ARBA" id="ARBA00023002"/>
    </source>
</evidence>
<dbReference type="InterPro" id="IPR050523">
    <property type="entry name" value="AKR_Detox_Biosynth"/>
</dbReference>
<evidence type="ECO:0000259" key="2">
    <source>
        <dbReference type="Pfam" id="PF00248"/>
    </source>
</evidence>
<dbReference type="EMBL" id="MWWX01000001">
    <property type="protein sequence ID" value="OZG63345.1"/>
    <property type="molecule type" value="Genomic_DNA"/>
</dbReference>
<dbReference type="InterPro" id="IPR023210">
    <property type="entry name" value="NADP_OxRdtase_dom"/>
</dbReference>
<organism evidence="3 4">
    <name type="scientific">Bifidobacterium lemurum</name>
    <dbReference type="NCBI Taxonomy" id="1603886"/>
    <lineage>
        <taxon>Bacteria</taxon>
        <taxon>Bacillati</taxon>
        <taxon>Actinomycetota</taxon>
        <taxon>Actinomycetes</taxon>
        <taxon>Bifidobacteriales</taxon>
        <taxon>Bifidobacteriaceae</taxon>
        <taxon>Bifidobacterium</taxon>
    </lineage>
</organism>
<keyword evidence="1" id="KW-0560">Oxidoreductase</keyword>
<sequence length="323" mass="35332">MNANTTMPKIALGAWSWGSGVAGGDQVFGNHLSESELKPVFDTAMGLGLNLWDTAAVYGEGSSERILGDFVKDTDRDNVLLSTKFTPQIASDSPDAMQEMLDGSKERLHTDVIDVYWIHNPMEVERWTPDLIALAKSGQIRSIGVSNHNLDQIIRANEILGEAGLHVSAVQNHYSLLHRSSERAGILDYCKEHGITFYAYMVLEQGALTGKYDSAHPFPQGSGRGDSYNPHLAEIERLTDALRSIGDRYDASPAQVAIAWAIAKGTLPIIGVTKVRQVEEAAAAAQLHLADDEVSLLERLGDETGVNTLREWEQDMETSSRNS</sequence>
<gene>
    <name evidence="3" type="ORF">BLEM_0048</name>
</gene>
<dbReference type="Pfam" id="PF00248">
    <property type="entry name" value="Aldo_ket_red"/>
    <property type="match status" value="1"/>
</dbReference>
<dbReference type="AlphaFoldDB" id="A0A261FWI9"/>
<dbReference type="PANTHER" id="PTHR43364">
    <property type="entry name" value="NADH-SPECIFIC METHYLGLYOXAL REDUCTASE-RELATED"/>
    <property type="match status" value="1"/>
</dbReference>
<dbReference type="InterPro" id="IPR036812">
    <property type="entry name" value="NAD(P)_OxRdtase_dom_sf"/>
</dbReference>
<dbReference type="PANTHER" id="PTHR43364:SF4">
    <property type="entry name" value="NAD(P)-LINKED OXIDOREDUCTASE SUPERFAMILY PROTEIN"/>
    <property type="match status" value="1"/>
</dbReference>
<protein>
    <submittedName>
        <fullName evidence="3">Aldo/keto reductase</fullName>
    </submittedName>
</protein>
<evidence type="ECO:0000313" key="4">
    <source>
        <dbReference type="Proteomes" id="UP000216352"/>
    </source>
</evidence>
<dbReference type="Gene3D" id="3.20.20.100">
    <property type="entry name" value="NADP-dependent oxidoreductase domain"/>
    <property type="match status" value="1"/>
</dbReference>
<feature type="domain" description="NADP-dependent oxidoreductase" evidence="2">
    <location>
        <begin position="9"/>
        <end position="300"/>
    </location>
</feature>
<dbReference type="STRING" id="1603886.GCA_001895165_01147"/>
<evidence type="ECO:0000313" key="3">
    <source>
        <dbReference type="EMBL" id="OZG63345.1"/>
    </source>
</evidence>
<dbReference type="SUPFAM" id="SSF51430">
    <property type="entry name" value="NAD(P)-linked oxidoreductase"/>
    <property type="match status" value="1"/>
</dbReference>
<dbReference type="GO" id="GO:0005829">
    <property type="term" value="C:cytosol"/>
    <property type="evidence" value="ECO:0007669"/>
    <property type="project" value="TreeGrafter"/>
</dbReference>